<evidence type="ECO:0000256" key="1">
    <source>
        <dbReference type="ARBA" id="ARBA00009431"/>
    </source>
</evidence>
<dbReference type="Pfam" id="PF00450">
    <property type="entry name" value="Peptidase_S10"/>
    <property type="match status" value="1"/>
</dbReference>
<evidence type="ECO:0000256" key="6">
    <source>
        <dbReference type="ARBA" id="ARBA00023180"/>
    </source>
</evidence>
<protein>
    <recommendedName>
        <fullName evidence="7">Carboxypeptidase</fullName>
        <ecNumber evidence="7">3.4.16.-</ecNumber>
    </recommendedName>
</protein>
<keyword evidence="10" id="KW-1185">Reference proteome</keyword>
<proteinExistence type="inferred from homology"/>
<keyword evidence="2 7" id="KW-0121">Carboxypeptidase</keyword>
<dbReference type="PANTHER" id="PTHR11802">
    <property type="entry name" value="SERINE PROTEASE FAMILY S10 SERINE CARBOXYPEPTIDASE"/>
    <property type="match status" value="1"/>
</dbReference>
<evidence type="ECO:0000256" key="2">
    <source>
        <dbReference type="ARBA" id="ARBA00022645"/>
    </source>
</evidence>
<dbReference type="Gene3D" id="1.10.287.410">
    <property type="match status" value="1"/>
</dbReference>
<keyword evidence="4" id="KW-0732">Signal</keyword>
<dbReference type="GO" id="GO:0000324">
    <property type="term" value="C:fungal-type vacuole"/>
    <property type="evidence" value="ECO:0007669"/>
    <property type="project" value="TreeGrafter"/>
</dbReference>
<accession>A0AAD5UBK8</accession>
<organism evidence="9 10">
    <name type="scientific">Boothiomyces macroporosus</name>
    <dbReference type="NCBI Taxonomy" id="261099"/>
    <lineage>
        <taxon>Eukaryota</taxon>
        <taxon>Fungi</taxon>
        <taxon>Fungi incertae sedis</taxon>
        <taxon>Chytridiomycota</taxon>
        <taxon>Chytridiomycota incertae sedis</taxon>
        <taxon>Chytridiomycetes</taxon>
        <taxon>Rhizophydiales</taxon>
        <taxon>Terramycetaceae</taxon>
        <taxon>Boothiomyces</taxon>
    </lineage>
</organism>
<feature type="region of interest" description="Disordered" evidence="8">
    <location>
        <begin position="539"/>
        <end position="626"/>
    </location>
</feature>
<dbReference type="EC" id="3.4.16.-" evidence="7"/>
<dbReference type="GO" id="GO:0006508">
    <property type="term" value="P:proteolysis"/>
    <property type="evidence" value="ECO:0007669"/>
    <property type="project" value="UniProtKB-KW"/>
</dbReference>
<name>A0AAD5UBK8_9FUNG</name>
<reference evidence="9" key="1">
    <citation type="submission" date="2020-05" db="EMBL/GenBank/DDBJ databases">
        <title>Phylogenomic resolution of chytrid fungi.</title>
        <authorList>
            <person name="Stajich J.E."/>
            <person name="Amses K."/>
            <person name="Simmons R."/>
            <person name="Seto K."/>
            <person name="Myers J."/>
            <person name="Bonds A."/>
            <person name="Quandt C.A."/>
            <person name="Barry K."/>
            <person name="Liu P."/>
            <person name="Grigoriev I."/>
            <person name="Longcore J.E."/>
            <person name="James T.Y."/>
        </authorList>
    </citation>
    <scope>NUCLEOTIDE SEQUENCE</scope>
    <source>
        <strain evidence="9">PLAUS21</strain>
    </source>
</reference>
<keyword evidence="5 7" id="KW-0378">Hydrolase</keyword>
<dbReference type="InterPro" id="IPR029058">
    <property type="entry name" value="AB_hydrolase_fold"/>
</dbReference>
<evidence type="ECO:0000256" key="8">
    <source>
        <dbReference type="SAM" id="MobiDB-lite"/>
    </source>
</evidence>
<dbReference type="InterPro" id="IPR001563">
    <property type="entry name" value="Peptidase_S10"/>
</dbReference>
<dbReference type="PANTHER" id="PTHR11802:SF113">
    <property type="entry name" value="SERINE CARBOXYPEPTIDASE CTSA-4.1"/>
    <property type="match status" value="1"/>
</dbReference>
<dbReference type="GO" id="GO:0004185">
    <property type="term" value="F:serine-type carboxypeptidase activity"/>
    <property type="evidence" value="ECO:0007669"/>
    <property type="project" value="UniProtKB-UniRule"/>
</dbReference>
<evidence type="ECO:0000256" key="3">
    <source>
        <dbReference type="ARBA" id="ARBA00022670"/>
    </source>
</evidence>
<comment type="caution">
    <text evidence="9">The sequence shown here is derived from an EMBL/GenBank/DDBJ whole genome shotgun (WGS) entry which is preliminary data.</text>
</comment>
<gene>
    <name evidence="9" type="ORF">HK103_000342</name>
</gene>
<evidence type="ECO:0000256" key="5">
    <source>
        <dbReference type="ARBA" id="ARBA00022801"/>
    </source>
</evidence>
<dbReference type="InterPro" id="IPR018202">
    <property type="entry name" value="Ser_caboxypep_ser_AS"/>
</dbReference>
<dbReference type="PRINTS" id="PR00724">
    <property type="entry name" value="CRBOXYPTASEC"/>
</dbReference>
<evidence type="ECO:0000313" key="10">
    <source>
        <dbReference type="Proteomes" id="UP001210925"/>
    </source>
</evidence>
<feature type="compositionally biased region" description="Polar residues" evidence="8">
    <location>
        <begin position="601"/>
        <end position="611"/>
    </location>
</feature>
<evidence type="ECO:0000256" key="7">
    <source>
        <dbReference type="RuleBase" id="RU361156"/>
    </source>
</evidence>
<evidence type="ECO:0000313" key="9">
    <source>
        <dbReference type="EMBL" id="KAJ3253750.1"/>
    </source>
</evidence>
<dbReference type="AlphaFoldDB" id="A0AAD5UBK8"/>
<sequence length="647" mass="73162">MKLQLLIATSFASIVTNQYHNLFDQTLSFKKNTHHSELIKQETKITTLSTGKKQKWHVYTHPSFSKYSLRIKEDVSLCDSSVKQIAGYLDTDDDDHFFFWFFESRSKPETDPLVLWLNGGPGCSSLTGLLMELGPCRPTTGGADTVNNPYSWNNNANVIFLDQPVNVGFSYTEGKSPTNSDDAGQDVYAFLQLFVQTYPKYKNLPFHVTGESYAGHYIPAIGKVIIDSNLKLSTGAVGLNLTSLAIGNGLTDPLVQYEYYPDMAADTKYGPILDEAVIEGMRAKYSTCANLINACYQYKTPFTCVPGSFYCNSAFIQPFQSTGLNIYDIRKKCDPSNPLCYDILNDIEAYLNRPEIQEQLGVDVQYEGCKRDINMNFLLAGDWMRPYVEYIPEILESGVRVLIYAGDADFICNWIGNKAWTLALEWEGSEGFNNAEDWQWKSKITGKDAGEFRMFGNFAFLRVYEAGHMVPYDQISLIEEALQQRSILERHFSAFDNVFSIFDSELKKRLDYFDQLDRPLVIRKEDGKKSRKHRRAIAKKLRKEKPSIPARTDSQHSITITDLEKSVDSDSESLEHLSQSSEQFVNPEFESDQDTEKSSDTDFGSTMSDSLASGKMAPDSKDKVDLDSLSMIEKLTLSSPSLLEKIE</sequence>
<dbReference type="Gene3D" id="3.40.50.1820">
    <property type="entry name" value="alpha/beta hydrolase"/>
    <property type="match status" value="1"/>
</dbReference>
<evidence type="ECO:0000256" key="4">
    <source>
        <dbReference type="ARBA" id="ARBA00022729"/>
    </source>
</evidence>
<dbReference type="SUPFAM" id="SSF53474">
    <property type="entry name" value="alpha/beta-Hydrolases"/>
    <property type="match status" value="1"/>
</dbReference>
<dbReference type="Proteomes" id="UP001210925">
    <property type="component" value="Unassembled WGS sequence"/>
</dbReference>
<comment type="similarity">
    <text evidence="1 7">Belongs to the peptidase S10 family.</text>
</comment>
<dbReference type="EMBL" id="JADGKB010000101">
    <property type="protein sequence ID" value="KAJ3253750.1"/>
    <property type="molecule type" value="Genomic_DNA"/>
</dbReference>
<keyword evidence="6" id="KW-0325">Glycoprotein</keyword>
<keyword evidence="3 7" id="KW-0645">Protease</keyword>
<dbReference type="PROSITE" id="PS00131">
    <property type="entry name" value="CARBOXYPEPT_SER_SER"/>
    <property type="match status" value="1"/>
</dbReference>